<protein>
    <submittedName>
        <fullName evidence="3">Uncharacterized protein</fullName>
    </submittedName>
</protein>
<sequence>MKGLLFALVVIAVIAVHQAIPPPKDIGNGKEHLHIAIGNRIKSNDLEKEIKDYASRLGTVKRLKVVRHKDHFDYNFVIFNADCSKVISWLKDVVQSTKDIVGASANCEHKYITYIRKNGTKTVN</sequence>
<accession>A0A7I4Y9M0</accession>
<keyword evidence="1" id="KW-0732">Signal</keyword>
<dbReference type="AlphaFoldDB" id="A0A7I4Y9M0"/>
<evidence type="ECO:0000256" key="1">
    <source>
        <dbReference type="SAM" id="SignalP"/>
    </source>
</evidence>
<organism evidence="2 3">
    <name type="scientific">Haemonchus contortus</name>
    <name type="common">Barber pole worm</name>
    <dbReference type="NCBI Taxonomy" id="6289"/>
    <lineage>
        <taxon>Eukaryota</taxon>
        <taxon>Metazoa</taxon>
        <taxon>Ecdysozoa</taxon>
        <taxon>Nematoda</taxon>
        <taxon>Chromadorea</taxon>
        <taxon>Rhabditida</taxon>
        <taxon>Rhabditina</taxon>
        <taxon>Rhabditomorpha</taxon>
        <taxon>Strongyloidea</taxon>
        <taxon>Trichostrongylidae</taxon>
        <taxon>Haemonchus</taxon>
    </lineage>
</organism>
<evidence type="ECO:0000313" key="2">
    <source>
        <dbReference type="Proteomes" id="UP000025227"/>
    </source>
</evidence>
<dbReference type="WBParaSite" id="HCON_00061790-00001">
    <property type="protein sequence ID" value="HCON_00061790-00001"/>
    <property type="gene ID" value="HCON_00061790"/>
</dbReference>
<proteinExistence type="predicted"/>
<feature type="chain" id="PRO_5029863932" evidence="1">
    <location>
        <begin position="20"/>
        <end position="124"/>
    </location>
</feature>
<dbReference type="InterPro" id="IPR035126">
    <property type="entry name" value="SCVP"/>
</dbReference>
<evidence type="ECO:0000313" key="3">
    <source>
        <dbReference type="WBParaSite" id="HCON_00061790-00001"/>
    </source>
</evidence>
<keyword evidence="2" id="KW-1185">Reference proteome</keyword>
<reference evidence="3" key="1">
    <citation type="submission" date="2020-12" db="UniProtKB">
        <authorList>
            <consortium name="WormBaseParasite"/>
        </authorList>
    </citation>
    <scope>IDENTIFICATION</scope>
    <source>
        <strain evidence="3">MHco3</strain>
    </source>
</reference>
<name>A0A7I4Y9M0_HAECO</name>
<dbReference type="Proteomes" id="UP000025227">
    <property type="component" value="Unplaced"/>
</dbReference>
<feature type="signal peptide" evidence="1">
    <location>
        <begin position="1"/>
        <end position="19"/>
    </location>
</feature>
<dbReference type="Pfam" id="PF17619">
    <property type="entry name" value="SCVP"/>
    <property type="match status" value="1"/>
</dbReference>